<dbReference type="GO" id="GO:0046872">
    <property type="term" value="F:metal ion binding"/>
    <property type="evidence" value="ECO:0007669"/>
    <property type="project" value="UniProtKB-KW"/>
</dbReference>
<name>A0A075MMY4_9ARCH</name>
<dbReference type="OrthoDB" id="5781at2157"/>
<evidence type="ECO:0000259" key="5">
    <source>
        <dbReference type="SMART" id="SM00704"/>
    </source>
</evidence>
<dbReference type="InterPro" id="IPR018967">
    <property type="entry name" value="FeS-contain_CDGSH-typ"/>
</dbReference>
<keyword evidence="1" id="KW-0001">2Fe-2S</keyword>
<dbReference type="Pfam" id="PF06902">
    <property type="entry name" value="Fer4_19"/>
    <property type="match status" value="1"/>
</dbReference>
<gene>
    <name evidence="6" type="ORF">NTE_00743</name>
</gene>
<dbReference type="InterPro" id="IPR016548">
    <property type="entry name" value="UCP009180"/>
</dbReference>
<evidence type="ECO:0000256" key="3">
    <source>
        <dbReference type="ARBA" id="ARBA00023004"/>
    </source>
</evidence>
<dbReference type="InterPro" id="IPR010693">
    <property type="entry name" value="Divergent_4Fe-4S_mono-cluster"/>
</dbReference>
<organism evidence="6 7">
    <name type="scientific">Candidatus Nitrososphaera evergladensis SR1</name>
    <dbReference type="NCBI Taxonomy" id="1459636"/>
    <lineage>
        <taxon>Archaea</taxon>
        <taxon>Nitrososphaerota</taxon>
        <taxon>Nitrososphaeria</taxon>
        <taxon>Nitrososphaerales</taxon>
        <taxon>Nitrososphaeraceae</taxon>
        <taxon>Nitrososphaera</taxon>
    </lineage>
</organism>
<keyword evidence="3" id="KW-0408">Iron</keyword>
<dbReference type="Pfam" id="PF09360">
    <property type="entry name" value="zf-CDGSH"/>
    <property type="match status" value="2"/>
</dbReference>
<dbReference type="PIRSF" id="PIRSF009180">
    <property type="entry name" value="UCP009180"/>
    <property type="match status" value="1"/>
</dbReference>
<proteinExistence type="predicted"/>
<dbReference type="AlphaFoldDB" id="A0A075MMY4"/>
<reference evidence="6 7" key="1">
    <citation type="journal article" date="2014" name="PLoS ONE">
        <title>Genome Sequence of Candidatus Nitrososphaera evergladensis from Group I.1b Enriched from Everglades Soil Reveals Novel Genomic Features of the Ammonia-Oxidizing Archaea.</title>
        <authorList>
            <person name="Zhalnina K.V."/>
            <person name="Dias R."/>
            <person name="Leonard M.T."/>
            <person name="Dorr de Quadros P."/>
            <person name="Camargo F.A."/>
            <person name="Drew J.C."/>
            <person name="Farmerie W.G."/>
            <person name="Daroub S.H."/>
            <person name="Triplett E.W."/>
        </authorList>
    </citation>
    <scope>NUCLEOTIDE SEQUENCE [LARGE SCALE GENOMIC DNA]</scope>
    <source>
        <strain evidence="6 7">SR1</strain>
    </source>
</reference>
<dbReference type="PANTHER" id="PTHR46491">
    <property type="entry name" value="CDGSH IRON SULFUR DOMAIN PROTEIN HOMOLOG"/>
    <property type="match status" value="1"/>
</dbReference>
<protein>
    <recommendedName>
        <fullName evidence="5">Iron-binding zinc finger CDGSH type domain-containing protein</fullName>
    </recommendedName>
</protein>
<feature type="domain" description="Iron-binding zinc finger CDGSH type" evidence="5">
    <location>
        <begin position="47"/>
        <end position="84"/>
    </location>
</feature>
<dbReference type="GeneID" id="41596595"/>
<evidence type="ECO:0000256" key="4">
    <source>
        <dbReference type="ARBA" id="ARBA00023014"/>
    </source>
</evidence>
<dbReference type="SMART" id="SM00704">
    <property type="entry name" value="ZnF_CDGSH"/>
    <property type="match status" value="2"/>
</dbReference>
<feature type="domain" description="Iron-binding zinc finger CDGSH type" evidence="5">
    <location>
        <begin position="197"/>
        <end position="234"/>
    </location>
</feature>
<keyword evidence="2" id="KW-0479">Metal-binding</keyword>
<dbReference type="EMBL" id="CP007174">
    <property type="protein sequence ID" value="AIF82821.1"/>
    <property type="molecule type" value="Genomic_DNA"/>
</dbReference>
<evidence type="ECO:0000313" key="6">
    <source>
        <dbReference type="EMBL" id="AIF82821.1"/>
    </source>
</evidence>
<dbReference type="STRING" id="1459636.NTE_00743"/>
<dbReference type="HOGENOM" id="CLU_1233392_0_0_2"/>
<evidence type="ECO:0000256" key="2">
    <source>
        <dbReference type="ARBA" id="ARBA00022723"/>
    </source>
</evidence>
<dbReference type="GO" id="GO:0051537">
    <property type="term" value="F:2 iron, 2 sulfur cluster binding"/>
    <property type="evidence" value="ECO:0007669"/>
    <property type="project" value="UniProtKB-KW"/>
</dbReference>
<dbReference type="Gene3D" id="3.40.5.90">
    <property type="entry name" value="CDGSH iron-sulfur domain, mitoNEET-type"/>
    <property type="match status" value="2"/>
</dbReference>
<dbReference type="GO" id="GO:0005737">
    <property type="term" value="C:cytoplasm"/>
    <property type="evidence" value="ECO:0007669"/>
    <property type="project" value="UniProtKB-ARBA"/>
</dbReference>
<accession>A0A075MMY4</accession>
<dbReference type="Proteomes" id="UP000028194">
    <property type="component" value="Chromosome"/>
</dbReference>
<keyword evidence="7" id="KW-1185">Reference proteome</keyword>
<dbReference type="KEGG" id="nev:NTE_00743"/>
<dbReference type="PANTHER" id="PTHR46491:SF3">
    <property type="entry name" value="CDGSH IRON-SULFUR DOMAIN-CONTAINING PROTEIN 3, MITOCHONDRIAL"/>
    <property type="match status" value="1"/>
</dbReference>
<evidence type="ECO:0000313" key="7">
    <source>
        <dbReference type="Proteomes" id="UP000028194"/>
    </source>
</evidence>
<evidence type="ECO:0000256" key="1">
    <source>
        <dbReference type="ARBA" id="ARBA00022714"/>
    </source>
</evidence>
<keyword evidence="4" id="KW-0411">Iron-sulfur</keyword>
<dbReference type="eggNOG" id="arCOG03174">
    <property type="taxonomic scope" value="Archaea"/>
</dbReference>
<dbReference type="InterPro" id="IPR042216">
    <property type="entry name" value="MitoNEET_CISD"/>
</dbReference>
<dbReference type="InterPro" id="IPR052950">
    <property type="entry name" value="CISD"/>
</dbReference>
<dbReference type="RefSeq" id="WP_148699716.1">
    <property type="nucleotide sequence ID" value="NZ_CP007174.1"/>
</dbReference>
<sequence>MRKEDQNVDKSLEKKIIVSKNGPYLVSGGIPLSMQIITPNKEGFSWDWTEGRSFDTQSEYALCRCGQSKNKPFCDGTHEKIGFEGKETATRRPYVRQAKKYDGPTMVLSDAENLCAFARFCDPAGQIWNLIEQTDNSAARDLVIREANHCPAGRLVVHDKKTGKEIEHKLPPSIGVVEDPALECSGPLWIRGGIPIESHDGKRYEVRNRATLCRCGASSNMPFCNGSHASIKFRDGLD</sequence>